<organism evidence="2 3">
    <name type="scientific">Natrarchaeobaculum aegyptiacum</name>
    <dbReference type="NCBI Taxonomy" id="745377"/>
    <lineage>
        <taxon>Archaea</taxon>
        <taxon>Methanobacteriati</taxon>
        <taxon>Methanobacteriota</taxon>
        <taxon>Stenosarchaea group</taxon>
        <taxon>Halobacteria</taxon>
        <taxon>Halobacteriales</taxon>
        <taxon>Natrialbaceae</taxon>
        <taxon>Natrarchaeobaculum</taxon>
    </lineage>
</organism>
<dbReference type="KEGG" id="naj:B1756_16250"/>
<dbReference type="Gene3D" id="3.40.50.20">
    <property type="match status" value="1"/>
</dbReference>
<accession>A0A2Z2HV29</accession>
<name>A0A2Z2HV29_9EURY</name>
<dbReference type="SUPFAM" id="SSF56059">
    <property type="entry name" value="Glutathione synthetase ATP-binding domain-like"/>
    <property type="match status" value="1"/>
</dbReference>
<protein>
    <submittedName>
        <fullName evidence="2">Carboxylate--amine ligase</fullName>
    </submittedName>
</protein>
<dbReference type="RefSeq" id="WP_086889497.1">
    <property type="nucleotide sequence ID" value="NZ_CP019893.1"/>
</dbReference>
<dbReference type="Pfam" id="PF15632">
    <property type="entry name" value="ATPgrasp_Ter"/>
    <property type="match status" value="1"/>
</dbReference>
<keyword evidence="2" id="KW-0436">Ligase</keyword>
<feature type="region of interest" description="Disordered" evidence="1">
    <location>
        <begin position="400"/>
        <end position="423"/>
    </location>
</feature>
<sequence>MDGPRQGVDGKVVVPAIDAASSVACMRSLGRRGIETIAISEQRSPPGFRSRYVDETVRVPDPALDLEAYEDAILELARREDVCTIIPVREADIYVLARNVESLESEIATAWPTLPQLRTVQDRVRLFDAASEAGVASPETKPFDEWASWDDDSIVKPRYTVHTPEYAPAFDTRQTNPFSTRYIPAGHAPDRSRLVDRMGHVPIVQEYVPDSDEYAFFALYRDGEAVATFQHRQRRGWKYAGGPSAYRESVDIPELYDAGHALLDHLEWHGLAMVEFLRDPETGEFKLMEVNPRFWTSLPFTVRAGVDFPYLYWLQATGRELPDPPDYDIGLGGHLLRGELLHLHSILYEEYPVVDRPKLSRTILEMALTLALHPRFDYLDPDDFGPFVQDSRNAARQLLAGADDPPAGDQTLEEPPTASSRQLTSITETIKSTIERF</sequence>
<evidence type="ECO:0000256" key="1">
    <source>
        <dbReference type="SAM" id="MobiDB-lite"/>
    </source>
</evidence>
<dbReference type="GeneID" id="32895657"/>
<dbReference type="Proteomes" id="UP000250088">
    <property type="component" value="Chromosome"/>
</dbReference>
<dbReference type="EMBL" id="CP019893">
    <property type="protein sequence ID" value="ARS91129.1"/>
    <property type="molecule type" value="Genomic_DNA"/>
</dbReference>
<keyword evidence="3" id="KW-1185">Reference proteome</keyword>
<dbReference type="OrthoDB" id="11959at2157"/>
<evidence type="ECO:0000313" key="3">
    <source>
        <dbReference type="Proteomes" id="UP000250088"/>
    </source>
</evidence>
<proteinExistence type="predicted"/>
<reference evidence="3" key="1">
    <citation type="submission" date="2017-02" db="EMBL/GenBank/DDBJ databases">
        <title>Natronthermophilus aegyptiacus gen. nov.,sp. nov., an aerobic, extremely halophilic alkalithermophilic archaeon isolated from the athalassohaline Wadi An Natrun, Egypt.</title>
        <authorList>
            <person name="Zhao B."/>
        </authorList>
    </citation>
    <scope>NUCLEOTIDE SEQUENCE [LARGE SCALE GENOMIC DNA]</scope>
    <source>
        <strain evidence="3">JW/NM-HA 15</strain>
    </source>
</reference>
<dbReference type="AlphaFoldDB" id="A0A2Z2HV29"/>
<evidence type="ECO:0000313" key="2">
    <source>
        <dbReference type="EMBL" id="ARS91129.1"/>
    </source>
</evidence>
<dbReference type="Gene3D" id="3.30.470.20">
    <property type="entry name" value="ATP-grasp fold, B domain"/>
    <property type="match status" value="1"/>
</dbReference>
<dbReference type="GO" id="GO:0016874">
    <property type="term" value="F:ligase activity"/>
    <property type="evidence" value="ECO:0007669"/>
    <property type="project" value="UniProtKB-KW"/>
</dbReference>
<gene>
    <name evidence="2" type="ORF">B1756_16250</name>
</gene>